<accession>A0A327Y0X7</accession>
<dbReference type="InterPro" id="IPR009075">
    <property type="entry name" value="AcylCo_DH/oxidase_C"/>
</dbReference>
<dbReference type="PANTHER" id="PTHR43884:SF20">
    <property type="entry name" value="ACYL-COA DEHYDROGENASE FADE28"/>
    <property type="match status" value="1"/>
</dbReference>
<keyword evidence="1" id="KW-0285">Flavoprotein</keyword>
<feature type="domain" description="Acyl-CoA dehydrogenase/oxidase C-terminal" evidence="4">
    <location>
        <begin position="176"/>
        <end position="289"/>
    </location>
</feature>
<keyword evidence="6" id="KW-1185">Reference proteome</keyword>
<proteinExistence type="predicted"/>
<name>A0A327Y0X7_9RHOB</name>
<organism evidence="5 6">
    <name type="scientific">Salipiger aestuarii</name>
    <dbReference type="NCBI Taxonomy" id="568098"/>
    <lineage>
        <taxon>Bacteria</taxon>
        <taxon>Pseudomonadati</taxon>
        <taxon>Pseudomonadota</taxon>
        <taxon>Alphaproteobacteria</taxon>
        <taxon>Rhodobacterales</taxon>
        <taxon>Roseobacteraceae</taxon>
        <taxon>Salipiger</taxon>
    </lineage>
</organism>
<dbReference type="SUPFAM" id="SSF47203">
    <property type="entry name" value="Acyl-CoA dehydrogenase C-terminal domain-like"/>
    <property type="match status" value="1"/>
</dbReference>
<dbReference type="GO" id="GO:0003995">
    <property type="term" value="F:acyl-CoA dehydrogenase activity"/>
    <property type="evidence" value="ECO:0007669"/>
    <property type="project" value="TreeGrafter"/>
</dbReference>
<evidence type="ECO:0000256" key="2">
    <source>
        <dbReference type="ARBA" id="ARBA00022827"/>
    </source>
</evidence>
<evidence type="ECO:0000256" key="3">
    <source>
        <dbReference type="ARBA" id="ARBA00023002"/>
    </source>
</evidence>
<keyword evidence="2" id="KW-0274">FAD</keyword>
<gene>
    <name evidence="5" type="ORF">ATI53_103120</name>
</gene>
<dbReference type="RefSeq" id="WP_111550771.1">
    <property type="nucleotide sequence ID" value="NZ_LIQE01000028.1"/>
</dbReference>
<dbReference type="InterPro" id="IPR036250">
    <property type="entry name" value="AcylCo_DH-like_C"/>
</dbReference>
<dbReference type="PANTHER" id="PTHR43884">
    <property type="entry name" value="ACYL-COA DEHYDROGENASE"/>
    <property type="match status" value="1"/>
</dbReference>
<dbReference type="Proteomes" id="UP000249165">
    <property type="component" value="Unassembled WGS sequence"/>
</dbReference>
<evidence type="ECO:0000259" key="4">
    <source>
        <dbReference type="Pfam" id="PF00441"/>
    </source>
</evidence>
<dbReference type="AlphaFoldDB" id="A0A327Y0X7"/>
<reference evidence="5 6" key="1">
    <citation type="submission" date="2018-06" db="EMBL/GenBank/DDBJ databases">
        <title>Genomic Encyclopedia of Archaeal and Bacterial Type Strains, Phase II (KMG-II): from individual species to whole genera.</title>
        <authorList>
            <person name="Goeker M."/>
        </authorList>
    </citation>
    <scope>NUCLEOTIDE SEQUENCE [LARGE SCALE GENOMIC DNA]</scope>
    <source>
        <strain evidence="5 6">DSM 22011</strain>
    </source>
</reference>
<protein>
    <submittedName>
        <fullName evidence="5">Acyl-CoA dehydrogenase-like protein</fullName>
    </submittedName>
</protein>
<evidence type="ECO:0000313" key="6">
    <source>
        <dbReference type="Proteomes" id="UP000249165"/>
    </source>
</evidence>
<sequence length="334" mass="35456">MDDSTYSMVIESAEKLFSDRGGKDFDPALWAAVEEAGFPLALLSEDRGGYGFCAREAFAPVRVAAAHGVALPLGETLVANWALGEAGLDPAEGPAALAWEGKAAVPYGRFLKTVVLLRETEAGLAVFVLHPRGDDWRTARNYAGEARDVLTLAAPAQPDAHIACAPVVLRATLAMLRAVQIAGATDAVAAMCMSYCNEREQFGRPLSRLQAIQHQLAVLATQGCAATVAADMAVAAFDTALAQADPFVLTAAAAKVRAAEAATTVSSIAHQVHGAIGFSEEYPLHRLTCRLWSWRDEDGSEAQWARHLADWAESLQSGGQLWPALTACDLREAT</sequence>
<evidence type="ECO:0000256" key="1">
    <source>
        <dbReference type="ARBA" id="ARBA00022630"/>
    </source>
</evidence>
<dbReference type="Gene3D" id="1.20.140.10">
    <property type="entry name" value="Butyryl-CoA Dehydrogenase, subunit A, domain 3"/>
    <property type="match status" value="1"/>
</dbReference>
<dbReference type="EMBL" id="QLMG01000031">
    <property type="protein sequence ID" value="RAK13992.1"/>
    <property type="molecule type" value="Genomic_DNA"/>
</dbReference>
<dbReference type="OrthoDB" id="2450120at2"/>
<dbReference type="Pfam" id="PF00441">
    <property type="entry name" value="Acyl-CoA_dh_1"/>
    <property type="match status" value="1"/>
</dbReference>
<evidence type="ECO:0000313" key="5">
    <source>
        <dbReference type="EMBL" id="RAK13992.1"/>
    </source>
</evidence>
<keyword evidence="3" id="KW-0560">Oxidoreductase</keyword>
<comment type="caution">
    <text evidence="5">The sequence shown here is derived from an EMBL/GenBank/DDBJ whole genome shotgun (WGS) entry which is preliminary data.</text>
</comment>